<accession>A0A427Y1V8</accession>
<dbReference type="PANTHER" id="PTHR31845:SF19">
    <property type="entry name" value="TRANSCRIPTION FACTOR DOMAIN-CONTAINING PROTEIN"/>
    <property type="match status" value="1"/>
</dbReference>
<dbReference type="Pfam" id="PF04082">
    <property type="entry name" value="Fungal_trans"/>
    <property type="match status" value="1"/>
</dbReference>
<evidence type="ECO:0000256" key="5">
    <source>
        <dbReference type="ARBA" id="ARBA00023242"/>
    </source>
</evidence>
<keyword evidence="4" id="KW-0804">Transcription</keyword>
<dbReference type="OrthoDB" id="2528779at2759"/>
<feature type="region of interest" description="Disordered" evidence="6">
    <location>
        <begin position="75"/>
        <end position="121"/>
    </location>
</feature>
<feature type="compositionally biased region" description="Polar residues" evidence="6">
    <location>
        <begin position="97"/>
        <end position="113"/>
    </location>
</feature>
<evidence type="ECO:0000256" key="4">
    <source>
        <dbReference type="ARBA" id="ARBA00023163"/>
    </source>
</evidence>
<dbReference type="EMBL" id="RSCE01000003">
    <property type="protein sequence ID" value="RSH85108.1"/>
    <property type="molecule type" value="Genomic_DNA"/>
</dbReference>
<dbReference type="GO" id="GO:0006351">
    <property type="term" value="P:DNA-templated transcription"/>
    <property type="evidence" value="ECO:0007669"/>
    <property type="project" value="InterPro"/>
</dbReference>
<dbReference type="AlphaFoldDB" id="A0A427Y1V8"/>
<dbReference type="CDD" id="cd12148">
    <property type="entry name" value="fungal_TF_MHR"/>
    <property type="match status" value="1"/>
</dbReference>
<feature type="region of interest" description="Disordered" evidence="6">
    <location>
        <begin position="1"/>
        <end position="34"/>
    </location>
</feature>
<protein>
    <recommendedName>
        <fullName evidence="7">Xylanolytic transcriptional activator regulatory domain-containing protein</fullName>
    </recommendedName>
</protein>
<sequence length="477" mass="52075">MEASEGPTIEVGSLQLAAEDGNAGPTHDPAPCSGQSAFLEFASVAVANGPQLPTTAPGPPPVHATPYRFSAPLSHQTTTSRVEGSPRMVRSVGQPAAGSTTSPVSVQHSTPSTRLAAPSRQVDVSEYLEPEIDETVNDMVTRLGQSSTVGVSAMEDPSRLDDRVNLTSKFPSTFLVTSRRLSSCDLHTFLHLRQSSAILFTAILTAAAKFFRPELHGPLLTHAQTILNRAITIGTCDTGIVQALLILVYWKAPTDRSAWVKIGIAIRLGYQMRWNVLPDRPLPEDEHEARMILRQADGKAWPALIKFSEGLPDSDQKFLSWFNMNAMLKPHFLRIHRVAEDGSLLLLQDIASCMVTTWAHTVFELFLYLSQSQKLLVINMAKRIYQLCTDEAKGNDQAAPMYVARYVQRVLRAFSVRSGAGSPTQSPNEDGAAQGADQVMCELDDFLLSILPNTSGPLDQQYWESLFSSQPFGLGST</sequence>
<dbReference type="Proteomes" id="UP000279236">
    <property type="component" value="Unassembled WGS sequence"/>
</dbReference>
<dbReference type="GeneID" id="39591244"/>
<dbReference type="GO" id="GO:0000981">
    <property type="term" value="F:DNA-binding transcription factor activity, RNA polymerase II-specific"/>
    <property type="evidence" value="ECO:0007669"/>
    <property type="project" value="TreeGrafter"/>
</dbReference>
<evidence type="ECO:0000256" key="3">
    <source>
        <dbReference type="ARBA" id="ARBA00023125"/>
    </source>
</evidence>
<evidence type="ECO:0000259" key="7">
    <source>
        <dbReference type="Pfam" id="PF04082"/>
    </source>
</evidence>
<dbReference type="InterPro" id="IPR051089">
    <property type="entry name" value="prtT"/>
</dbReference>
<comment type="subcellular location">
    <subcellularLocation>
        <location evidence="1">Nucleus</location>
    </subcellularLocation>
</comment>
<evidence type="ECO:0000256" key="6">
    <source>
        <dbReference type="SAM" id="MobiDB-lite"/>
    </source>
</evidence>
<feature type="domain" description="Xylanolytic transcriptional activator regulatory" evidence="7">
    <location>
        <begin position="194"/>
        <end position="290"/>
    </location>
</feature>
<keyword evidence="9" id="KW-1185">Reference proteome</keyword>
<organism evidence="8 9">
    <name type="scientific">Apiotrichum porosum</name>
    <dbReference type="NCBI Taxonomy" id="105984"/>
    <lineage>
        <taxon>Eukaryota</taxon>
        <taxon>Fungi</taxon>
        <taxon>Dikarya</taxon>
        <taxon>Basidiomycota</taxon>
        <taxon>Agaricomycotina</taxon>
        <taxon>Tremellomycetes</taxon>
        <taxon>Trichosporonales</taxon>
        <taxon>Trichosporonaceae</taxon>
        <taxon>Apiotrichum</taxon>
    </lineage>
</organism>
<keyword evidence="2" id="KW-0805">Transcription regulation</keyword>
<evidence type="ECO:0000256" key="1">
    <source>
        <dbReference type="ARBA" id="ARBA00004123"/>
    </source>
</evidence>
<dbReference type="InterPro" id="IPR007219">
    <property type="entry name" value="XnlR_reg_dom"/>
</dbReference>
<dbReference type="PANTHER" id="PTHR31845">
    <property type="entry name" value="FINGER DOMAIN PROTEIN, PUTATIVE-RELATED"/>
    <property type="match status" value="1"/>
</dbReference>
<evidence type="ECO:0000256" key="2">
    <source>
        <dbReference type="ARBA" id="ARBA00023015"/>
    </source>
</evidence>
<evidence type="ECO:0000313" key="8">
    <source>
        <dbReference type="EMBL" id="RSH85108.1"/>
    </source>
</evidence>
<dbReference type="GO" id="GO:0000976">
    <property type="term" value="F:transcription cis-regulatory region binding"/>
    <property type="evidence" value="ECO:0007669"/>
    <property type="project" value="TreeGrafter"/>
</dbReference>
<proteinExistence type="predicted"/>
<dbReference type="RefSeq" id="XP_028478556.1">
    <property type="nucleotide sequence ID" value="XM_028622104.1"/>
</dbReference>
<comment type="caution">
    <text evidence="8">The sequence shown here is derived from an EMBL/GenBank/DDBJ whole genome shotgun (WGS) entry which is preliminary data.</text>
</comment>
<reference evidence="8 9" key="1">
    <citation type="submission" date="2018-11" db="EMBL/GenBank/DDBJ databases">
        <title>Genome sequence of Apiotrichum porosum DSM 27194.</title>
        <authorList>
            <person name="Aliyu H."/>
            <person name="Gorte O."/>
            <person name="Ochsenreither K."/>
        </authorList>
    </citation>
    <scope>NUCLEOTIDE SEQUENCE [LARGE SCALE GENOMIC DNA]</scope>
    <source>
        <strain evidence="8 9">DSM 27194</strain>
    </source>
</reference>
<keyword evidence="5" id="KW-0539">Nucleus</keyword>
<dbReference type="GO" id="GO:0008270">
    <property type="term" value="F:zinc ion binding"/>
    <property type="evidence" value="ECO:0007669"/>
    <property type="project" value="InterPro"/>
</dbReference>
<evidence type="ECO:0000313" key="9">
    <source>
        <dbReference type="Proteomes" id="UP000279236"/>
    </source>
</evidence>
<keyword evidence="3" id="KW-0238">DNA-binding</keyword>
<name>A0A427Y1V8_9TREE</name>
<dbReference type="GO" id="GO:0005634">
    <property type="term" value="C:nucleus"/>
    <property type="evidence" value="ECO:0007669"/>
    <property type="project" value="UniProtKB-SubCell"/>
</dbReference>
<gene>
    <name evidence="8" type="ORF">EHS24_006701</name>
</gene>